<accession>A0A6J5LNH7</accession>
<proteinExistence type="predicted"/>
<gene>
    <name evidence="2" type="ORF">UFOVP269_62</name>
    <name evidence="1" type="ORF">UFOVP98_8</name>
</gene>
<organism evidence="2">
    <name type="scientific">uncultured Caudovirales phage</name>
    <dbReference type="NCBI Taxonomy" id="2100421"/>
    <lineage>
        <taxon>Viruses</taxon>
        <taxon>Duplodnaviria</taxon>
        <taxon>Heunggongvirae</taxon>
        <taxon>Uroviricota</taxon>
        <taxon>Caudoviricetes</taxon>
        <taxon>Peduoviridae</taxon>
        <taxon>Maltschvirus</taxon>
        <taxon>Maltschvirus maltsch</taxon>
    </lineage>
</organism>
<name>A0A6J5LNH7_9CAUD</name>
<reference evidence="2" key="1">
    <citation type="submission" date="2020-04" db="EMBL/GenBank/DDBJ databases">
        <authorList>
            <person name="Chiriac C."/>
            <person name="Salcher M."/>
            <person name="Ghai R."/>
            <person name="Kavagutti S V."/>
        </authorList>
    </citation>
    <scope>NUCLEOTIDE SEQUENCE</scope>
</reference>
<dbReference type="EMBL" id="LR796217">
    <property type="protein sequence ID" value="CAB4127726.1"/>
    <property type="molecule type" value="Genomic_DNA"/>
</dbReference>
<protein>
    <submittedName>
        <fullName evidence="2">Uncharacterized protein</fullName>
    </submittedName>
</protein>
<sequence>MANYDTKGAASELVRPKAGEEVLKAPPIAKSTGSENIAKVLGSIAERSFTQATNFANEASKANLLQTHGMLQDVDAQSKIEMLRSPEHAEAIAKNAEQSIAKIKSMASLNRADKLNLESYANTAVRGLNLSAAEKSISLSRAAAKDNYLTTFGDTLQSITKTAYSNPEQAESLIQAQYESLHGAVRSGIITAVEAANMHKQVASQLEFAHEIGEGLRSGLLTASDVNAMHDANTGQVPLSNAGLPINNDTAMRADHFFGTMTLTDLKSQYDNGSQPSRKDIVGIKKTSDLDHLFNYGIGAHQANGDLRSLAMWPELEHKLKTLKATPNKTARQEGYYNRLKNFFNNVDQPGAYLNFIAHSPEGARNNDAYTLKQSAINQEVIYGDDDQVAKIKGMKTVDNLNEWISKNAILGQSMHYPDHLVNPIPLEMMRPISNGFNKDGDVTSAINNLSQLNAKNRVYAMNAFGDNPRKQLTVYAIGNLVGKADSGFLVDLMKSQQVDSLGEKPGRKDSQQKFMQLETDKHGYSDKKLAARIAPQLSSFTGWLRLQPNGANVVSAQVDQAVRYLKYTAANHNDFTFTNIDDYINTYKKNMDAAFQVSTGYNWSMDDKSVPLEDNQKQVLASHYINEVREKLLEYNTPNEVENIFSSRPPLLRSSPGGRLKVVFPDGQVVPDKNGHAAFDEVYTESVWQKAEHDLETKSNIPKRSLVFGSGFELLHEGEKDKYLRASPEIIRPVVEGNIDLENRPKVWDKEGHYSTVKTITIEMDGKTILIPTIINGETYSNKEAIEHYKKTHEHLGVFKNKEDADKYDEQLHKRMGWIGEANKWGKK</sequence>
<evidence type="ECO:0000313" key="1">
    <source>
        <dbReference type="EMBL" id="CAB4127726.1"/>
    </source>
</evidence>
<dbReference type="EMBL" id="LR796283">
    <property type="protein sequence ID" value="CAB4134446.1"/>
    <property type="molecule type" value="Genomic_DNA"/>
</dbReference>
<evidence type="ECO:0000313" key="2">
    <source>
        <dbReference type="EMBL" id="CAB4134446.1"/>
    </source>
</evidence>